<accession>A0A1B6FMH1</accession>
<dbReference type="InterPro" id="IPR001254">
    <property type="entry name" value="Trypsin_dom"/>
</dbReference>
<comment type="similarity">
    <text evidence="2">Belongs to the peptidase S1 family. CLIP subfamily.</text>
</comment>
<protein>
    <recommendedName>
        <fullName evidence="4">Peptidase S1 domain-containing protein</fullName>
    </recommendedName>
</protein>
<reference evidence="5" key="1">
    <citation type="submission" date="2015-11" db="EMBL/GenBank/DDBJ databases">
        <title>De novo transcriptome assembly of four potential Pierce s Disease insect vectors from Arizona vineyards.</title>
        <authorList>
            <person name="Tassone E.E."/>
        </authorList>
    </citation>
    <scope>NUCLEOTIDE SEQUENCE</scope>
</reference>
<name>A0A1B6FMH1_9HEMI</name>
<dbReference type="PROSITE" id="PS00135">
    <property type="entry name" value="TRYPSIN_SER"/>
    <property type="match status" value="1"/>
</dbReference>
<dbReference type="Pfam" id="PF00089">
    <property type="entry name" value="Trypsin"/>
    <property type="match status" value="1"/>
</dbReference>
<dbReference type="CDD" id="cd00190">
    <property type="entry name" value="Tryp_SPc"/>
    <property type="match status" value="1"/>
</dbReference>
<evidence type="ECO:0000313" key="5">
    <source>
        <dbReference type="EMBL" id="JAS51408.1"/>
    </source>
</evidence>
<dbReference type="AlphaFoldDB" id="A0A1B6FMH1"/>
<feature type="region of interest" description="Disordered" evidence="3">
    <location>
        <begin position="154"/>
        <end position="189"/>
    </location>
</feature>
<dbReference type="EMBL" id="GECZ01018361">
    <property type="protein sequence ID" value="JAS51408.1"/>
    <property type="molecule type" value="Transcribed_RNA"/>
</dbReference>
<sequence length="189" mass="20643">IAILRLNDRVPVAETIRPICLPSNSRDQYVGSKAIATGWGTLKEDGKPVCILQEVELPVMSNEQCRNTKYNEKMISDNMLCAGYAEGAKDSCQGDSGGPLIRQRPDKRYELIGVVSWGNGCARPGFPGIYTPVTRYLDWIRQNTAGGCWCEDGGSETTKPVTESTTEQQTTVVTTEATTKAAEESTTKM</sequence>
<dbReference type="SUPFAM" id="SSF50494">
    <property type="entry name" value="Trypsin-like serine proteases"/>
    <property type="match status" value="1"/>
</dbReference>
<dbReference type="Gene3D" id="2.40.10.10">
    <property type="entry name" value="Trypsin-like serine proteases"/>
    <property type="match status" value="1"/>
</dbReference>
<dbReference type="PANTHER" id="PTHR24252:SF7">
    <property type="entry name" value="HYALIN"/>
    <property type="match status" value="1"/>
</dbReference>
<evidence type="ECO:0000256" key="1">
    <source>
        <dbReference type="ARBA" id="ARBA00023157"/>
    </source>
</evidence>
<dbReference type="FunFam" id="2.40.10.10:FF:000002">
    <property type="entry name" value="Transmembrane protease serine"/>
    <property type="match status" value="1"/>
</dbReference>
<evidence type="ECO:0000259" key="4">
    <source>
        <dbReference type="PROSITE" id="PS50240"/>
    </source>
</evidence>
<dbReference type="GO" id="GO:0004252">
    <property type="term" value="F:serine-type endopeptidase activity"/>
    <property type="evidence" value="ECO:0007669"/>
    <property type="project" value="InterPro"/>
</dbReference>
<feature type="compositionally biased region" description="Low complexity" evidence="3">
    <location>
        <begin position="161"/>
        <end position="180"/>
    </location>
</feature>
<dbReference type="SMART" id="SM00020">
    <property type="entry name" value="Tryp_SPc"/>
    <property type="match status" value="1"/>
</dbReference>
<evidence type="ECO:0000256" key="3">
    <source>
        <dbReference type="SAM" id="MobiDB-lite"/>
    </source>
</evidence>
<organism evidence="5">
    <name type="scientific">Cuerna arida</name>
    <dbReference type="NCBI Taxonomy" id="1464854"/>
    <lineage>
        <taxon>Eukaryota</taxon>
        <taxon>Metazoa</taxon>
        <taxon>Ecdysozoa</taxon>
        <taxon>Arthropoda</taxon>
        <taxon>Hexapoda</taxon>
        <taxon>Insecta</taxon>
        <taxon>Pterygota</taxon>
        <taxon>Neoptera</taxon>
        <taxon>Paraneoptera</taxon>
        <taxon>Hemiptera</taxon>
        <taxon>Auchenorrhyncha</taxon>
        <taxon>Membracoidea</taxon>
        <taxon>Cicadellidae</taxon>
        <taxon>Cicadellinae</taxon>
        <taxon>Proconiini</taxon>
        <taxon>Cuerna</taxon>
    </lineage>
</organism>
<dbReference type="PROSITE" id="PS50240">
    <property type="entry name" value="TRYPSIN_DOM"/>
    <property type="match status" value="1"/>
</dbReference>
<gene>
    <name evidence="5" type="ORF">g.49355</name>
</gene>
<dbReference type="InterPro" id="IPR033116">
    <property type="entry name" value="TRYPSIN_SER"/>
</dbReference>
<dbReference type="PANTHER" id="PTHR24252">
    <property type="entry name" value="ACROSIN-RELATED"/>
    <property type="match status" value="1"/>
</dbReference>
<dbReference type="InterPro" id="IPR009003">
    <property type="entry name" value="Peptidase_S1_PA"/>
</dbReference>
<dbReference type="InterPro" id="IPR043504">
    <property type="entry name" value="Peptidase_S1_PA_chymotrypsin"/>
</dbReference>
<proteinExistence type="inferred from homology"/>
<evidence type="ECO:0000256" key="2">
    <source>
        <dbReference type="ARBA" id="ARBA00024195"/>
    </source>
</evidence>
<feature type="domain" description="Peptidase S1" evidence="4">
    <location>
        <begin position="1"/>
        <end position="145"/>
    </location>
</feature>
<dbReference type="GO" id="GO:0006508">
    <property type="term" value="P:proteolysis"/>
    <property type="evidence" value="ECO:0007669"/>
    <property type="project" value="InterPro"/>
</dbReference>
<keyword evidence="1" id="KW-1015">Disulfide bond</keyword>
<feature type="non-terminal residue" evidence="5">
    <location>
        <position position="1"/>
    </location>
</feature>